<feature type="region of interest" description="Disordered" evidence="2">
    <location>
        <begin position="838"/>
        <end position="858"/>
    </location>
</feature>
<name>A0AAD4H9J8_9FUNG</name>
<feature type="compositionally biased region" description="Low complexity" evidence="2">
    <location>
        <begin position="1700"/>
        <end position="1712"/>
    </location>
</feature>
<protein>
    <recommendedName>
        <fullName evidence="5">Ankyrin repeat protein</fullName>
    </recommendedName>
</protein>
<dbReference type="PROSITE" id="PS50088">
    <property type="entry name" value="ANK_REPEAT"/>
    <property type="match status" value="1"/>
</dbReference>
<feature type="compositionally biased region" description="Low complexity" evidence="2">
    <location>
        <begin position="792"/>
        <end position="813"/>
    </location>
</feature>
<feature type="compositionally biased region" description="Polar residues" evidence="2">
    <location>
        <begin position="1044"/>
        <end position="1054"/>
    </location>
</feature>
<feature type="compositionally biased region" description="Low complexity" evidence="2">
    <location>
        <begin position="1010"/>
        <end position="1020"/>
    </location>
</feature>
<keyword evidence="1" id="KW-0040">ANK repeat</keyword>
<proteinExistence type="predicted"/>
<reference evidence="3" key="1">
    <citation type="journal article" date="2020" name="Fungal Divers.">
        <title>Resolving the Mortierellaceae phylogeny through synthesis of multi-gene phylogenetics and phylogenomics.</title>
        <authorList>
            <person name="Vandepol N."/>
            <person name="Liber J."/>
            <person name="Desiro A."/>
            <person name="Na H."/>
            <person name="Kennedy M."/>
            <person name="Barry K."/>
            <person name="Grigoriev I.V."/>
            <person name="Miller A.N."/>
            <person name="O'Donnell K."/>
            <person name="Stajich J.E."/>
            <person name="Bonito G."/>
        </authorList>
    </citation>
    <scope>NUCLEOTIDE SEQUENCE</scope>
    <source>
        <strain evidence="3">NRRL 28262</strain>
    </source>
</reference>
<feature type="repeat" description="ANK" evidence="1">
    <location>
        <begin position="129"/>
        <end position="161"/>
    </location>
</feature>
<evidence type="ECO:0000313" key="3">
    <source>
        <dbReference type="EMBL" id="KAG0278501.1"/>
    </source>
</evidence>
<feature type="region of interest" description="Disordered" evidence="2">
    <location>
        <begin position="1996"/>
        <end position="2016"/>
    </location>
</feature>
<feature type="region of interest" description="Disordered" evidence="2">
    <location>
        <begin position="1833"/>
        <end position="1884"/>
    </location>
</feature>
<feature type="compositionally biased region" description="Polar residues" evidence="2">
    <location>
        <begin position="1713"/>
        <end position="1732"/>
    </location>
</feature>
<feature type="region of interest" description="Disordered" evidence="2">
    <location>
        <begin position="1441"/>
        <end position="1470"/>
    </location>
</feature>
<feature type="compositionally biased region" description="Low complexity" evidence="2">
    <location>
        <begin position="844"/>
        <end position="858"/>
    </location>
</feature>
<feature type="region of interest" description="Disordered" evidence="2">
    <location>
        <begin position="1898"/>
        <end position="1924"/>
    </location>
</feature>
<feature type="compositionally biased region" description="Polar residues" evidence="2">
    <location>
        <begin position="1603"/>
        <end position="1613"/>
    </location>
</feature>
<keyword evidence="4" id="KW-1185">Reference proteome</keyword>
<gene>
    <name evidence="3" type="ORF">BGZ95_003869</name>
</gene>
<feature type="region of interest" description="Disordered" evidence="2">
    <location>
        <begin position="1376"/>
        <end position="1423"/>
    </location>
</feature>
<evidence type="ECO:0008006" key="5">
    <source>
        <dbReference type="Google" id="ProtNLM"/>
    </source>
</evidence>
<feature type="region of interest" description="Disordered" evidence="2">
    <location>
        <begin position="2053"/>
        <end position="2073"/>
    </location>
</feature>
<feature type="compositionally biased region" description="Basic and acidic residues" evidence="2">
    <location>
        <begin position="2001"/>
        <end position="2011"/>
    </location>
</feature>
<evidence type="ECO:0000256" key="2">
    <source>
        <dbReference type="SAM" id="MobiDB-lite"/>
    </source>
</evidence>
<feature type="region of interest" description="Disordered" evidence="2">
    <location>
        <begin position="1039"/>
        <end position="1058"/>
    </location>
</feature>
<dbReference type="Proteomes" id="UP001194580">
    <property type="component" value="Unassembled WGS sequence"/>
</dbReference>
<feature type="compositionally biased region" description="Acidic residues" evidence="2">
    <location>
        <begin position="1902"/>
        <end position="1915"/>
    </location>
</feature>
<dbReference type="InterPro" id="IPR002110">
    <property type="entry name" value="Ankyrin_rpt"/>
</dbReference>
<dbReference type="EMBL" id="JAAAIL010000191">
    <property type="protein sequence ID" value="KAG0278501.1"/>
    <property type="molecule type" value="Genomic_DNA"/>
</dbReference>
<evidence type="ECO:0000313" key="4">
    <source>
        <dbReference type="Proteomes" id="UP001194580"/>
    </source>
</evidence>
<feature type="region of interest" description="Disordered" evidence="2">
    <location>
        <begin position="994"/>
        <end position="1023"/>
    </location>
</feature>
<evidence type="ECO:0000256" key="1">
    <source>
        <dbReference type="PROSITE-ProRule" id="PRU00023"/>
    </source>
</evidence>
<sequence>MAAPYASAAIWKTLIQQPAIVFLESLLSQVQEFRQSDPAFKIPFIKVHMDSFHPDLREHATTMLGIDFSTETKIPGDGLLNHIFMTALQYSVLSLYSGLPEDADQREQIIEMLIKTNPLDEITNAVFGDGNNSLHLAAFLNMESTLQLLIAYGGEPRRENGRGLSAFDILFAVKASGKPSFQVQESNLFLIRNSATPATLAASAERAHPADGPHVATSFQPFISRLATEHNTSNQHELVHHRDAAALSTAQFECVNDNDSLELDLDDGPQVLQLSRLDNNGLMDNPDSGDALEKLYVSSDKGAFADGYGVSDLGVFGSNNAHLVERDAQDLDPHNYYQGNPEYQQYVREQQELQEYSMRDVQLHEDLTCFLRIHPCEPSLTASGEPLVSILKNRQAWMPEQLTTKHAQSFDAYQAYTDCLQLKRKPDVFSVDNHHGQRSHEKLVQWNRTKVVRIYQRHMNYQLETDGCDGPFVSEPYEELVEDSFMPTASPYDIVRPVTPLQPRIKSFGMNHNNSCLDLSNHPGMGMTSYPLPHGVTRPLPEIPQPTVNSAMSSIFGYRKGTPPPPSFLSKASATIAATSSFVTNQVDESAKSSSSLSFSKRLSATSQLWSSKLPNSPLAKMALSASETHIRSPNFEPLSNGGFSNSALVLGQQESTEAVPPLVTDSSLWVPRMLRNLTSTSNQVTKNKIRTSLDLPRSNQRASVVEDLVVQEAPFTYDSGPAYHGGYPSNTATETFDKMDSINESDSVHHLGSAISASTTTSTNTTSKMFSQLKSALRDRFNSSTFPSCATSPIPRCRSTPPTTPSIPMTRSLSEPPSPTQSISFFINGFHTLPNLESPLDRSNSSSSISSDASAISEDVDEREKALITMRQRRLSFSAITGDQMDTIRAHIPRVTSPLARVSYSRSITHSPQLYPPMETSPGLDAEDLIKLKNDYEQDGSLSFGPRAGDALLQECQSMNELANRRLTFTDAAQQIVDTTTLTASASRYAVRDIHDVPNRPALPERPPSRSSSFSTSDPLQLSQTQVKDYENLGVFPPRRELNATSSNRNSNWTKRKEVAVVPSPLSPCLVEQEQDPVINVKEAEVEEISAHEVDGGADTKVLENIKDNALLGTEPGLVTCSTVAIPLPAQQKDPRAINYQDVLPKSTEMATQATSMYVLPELTFSASSLAGMEYVHGVTHATYSAVFDESQDHSKGSSLGAALVNIQGIGHGLQVQKYKLRQTAVVQRYTDVDQSSSTLSSMATGTATVLQAPFSQQEQRYVSSSFWMDVAGFEPRLQRSTLSTFKKVCNFSLPLPEENTMISIRIDTGYEKVDTDYVPLEDIDMIFNQEFCLPVCPGLAITITLHLMQAPHLQPRHQQQLLLPGAACSSPPRAIDSGTWYTPEGDALDRPPSALPYTNKSLSVPPQQQQQKQHQPRRTHATTNVFHSIGRQSIMSSLFHKRTKPSSTSSSQILLDEDTFRPPTDAGAEDGTASLFGILGRRSANALAAASAITCPWVNNNSNINTKSSSSLSSSSTFQSTSLSPPPSSSSPTPITATERSHIVSGILQHTSSLSSTASSSTSTTSTSDFSLSTLPSSCDDMSNNGGRSCSGSGVIEGDEQMTSGNSNSTSTFAKWKKGILAVRKRHLFSQKRESQQSFTGGSSLSTLATSTIQHKQQQEFPVDQDQWKAYWKELGDQHKKDSVGSNLGHTLFSTHGSSSALDRSAKSSSHQAGSDTALSRSSNNTGTTRRSQHRHSDIDQPNLASTITTNEKGYGTPVPSLPQLTQAQIRAIESPLEILTRHILFDDELCVARTGIVFDEIRAACMNQIVNIEFQAVNNWVDLNDYSRVGGQPGRESPPGTQMTMAKDVVRSSTPGPVGRSEGGVGEGEGEEEEHEEPGRNVMVANIQTTVCYIPGPEMDPEDAIYDNDDDDEKRPLPSEPQNLVDCHVGLKYFHWQSHISFSGVLFYREDGMERVGGGGGGGGGGSGPMKWRQGKFCIVGSFLWQLRPPRASSRLGCGREHQQGDEGEKGEDEEEKWRCLDLSLVHGIETNLGYFDARARFLLEAEEADEQQQQHQQQHTHQQHKEPCQRSIRAKKEDYYPVSNGFRLCMAKLEDEQYKEKQFEVEFYSEIKEHGLQWVSALMEACRERPLQPYWLH</sequence>
<feature type="region of interest" description="Disordered" evidence="2">
    <location>
        <begin position="1510"/>
        <end position="1538"/>
    </location>
</feature>
<feature type="region of interest" description="Disordered" evidence="2">
    <location>
        <begin position="1580"/>
        <end position="1613"/>
    </location>
</feature>
<organism evidence="3 4">
    <name type="scientific">Linnemannia exigua</name>
    <dbReference type="NCBI Taxonomy" id="604196"/>
    <lineage>
        <taxon>Eukaryota</taxon>
        <taxon>Fungi</taxon>
        <taxon>Fungi incertae sedis</taxon>
        <taxon>Mucoromycota</taxon>
        <taxon>Mortierellomycotina</taxon>
        <taxon>Mortierellomycetes</taxon>
        <taxon>Mortierellales</taxon>
        <taxon>Mortierellaceae</taxon>
        <taxon>Linnemannia</taxon>
    </lineage>
</organism>
<feature type="compositionally biased region" description="Low complexity" evidence="2">
    <location>
        <begin position="1510"/>
        <end position="1525"/>
    </location>
</feature>
<feature type="compositionally biased region" description="Low complexity" evidence="2">
    <location>
        <begin position="2055"/>
        <end position="2064"/>
    </location>
</feature>
<feature type="region of interest" description="Disordered" evidence="2">
    <location>
        <begin position="1697"/>
        <end position="1763"/>
    </location>
</feature>
<feature type="compositionally biased region" description="Low complexity" evidence="2">
    <location>
        <begin position="1580"/>
        <end position="1596"/>
    </location>
</feature>
<accession>A0AAD4H9J8</accession>
<comment type="caution">
    <text evidence="3">The sequence shown here is derived from an EMBL/GenBank/DDBJ whole genome shotgun (WGS) entry which is preliminary data.</text>
</comment>
<feature type="compositionally biased region" description="Polar residues" evidence="2">
    <location>
        <begin position="1745"/>
        <end position="1754"/>
    </location>
</feature>
<feature type="region of interest" description="Disordered" evidence="2">
    <location>
        <begin position="788"/>
        <end position="819"/>
    </location>
</feature>